<proteinExistence type="predicted"/>
<organism evidence="1 2">
    <name type="scientific">Racocetra persica</name>
    <dbReference type="NCBI Taxonomy" id="160502"/>
    <lineage>
        <taxon>Eukaryota</taxon>
        <taxon>Fungi</taxon>
        <taxon>Fungi incertae sedis</taxon>
        <taxon>Mucoromycota</taxon>
        <taxon>Glomeromycotina</taxon>
        <taxon>Glomeromycetes</taxon>
        <taxon>Diversisporales</taxon>
        <taxon>Gigasporaceae</taxon>
        <taxon>Racocetra</taxon>
    </lineage>
</organism>
<reference evidence="1" key="1">
    <citation type="submission" date="2021-06" db="EMBL/GenBank/DDBJ databases">
        <authorList>
            <person name="Kallberg Y."/>
            <person name="Tangrot J."/>
            <person name="Rosling A."/>
        </authorList>
    </citation>
    <scope>NUCLEOTIDE SEQUENCE</scope>
    <source>
        <strain evidence="1">MA461A</strain>
    </source>
</reference>
<protein>
    <submittedName>
        <fullName evidence="1">32359_t:CDS:1</fullName>
    </submittedName>
</protein>
<feature type="non-terminal residue" evidence="1">
    <location>
        <position position="46"/>
    </location>
</feature>
<dbReference type="EMBL" id="CAJVQC010016210">
    <property type="protein sequence ID" value="CAG8674313.1"/>
    <property type="molecule type" value="Genomic_DNA"/>
</dbReference>
<evidence type="ECO:0000313" key="2">
    <source>
        <dbReference type="Proteomes" id="UP000789920"/>
    </source>
</evidence>
<comment type="caution">
    <text evidence="1">The sequence shown here is derived from an EMBL/GenBank/DDBJ whole genome shotgun (WGS) entry which is preliminary data.</text>
</comment>
<dbReference type="Proteomes" id="UP000789920">
    <property type="component" value="Unassembled WGS sequence"/>
</dbReference>
<evidence type="ECO:0000313" key="1">
    <source>
        <dbReference type="EMBL" id="CAG8674313.1"/>
    </source>
</evidence>
<accession>A0ACA9NTK0</accession>
<gene>
    <name evidence="1" type="ORF">RPERSI_LOCUS8821</name>
</gene>
<name>A0ACA9NTK0_9GLOM</name>
<sequence>MFAQLKQLYLMLKKLKESLNEIKTRLEQLERQHDKRDNDLSIQVID</sequence>
<keyword evidence="2" id="KW-1185">Reference proteome</keyword>